<feature type="compositionally biased region" description="Basic and acidic residues" evidence="1">
    <location>
        <begin position="381"/>
        <end position="392"/>
    </location>
</feature>
<proteinExistence type="predicted"/>
<sequence>MYSLGTEAQSRGFRFGSWYMESLSRNLSWENGSRDSSFPDCMSATSRSWGAPRSSTDGVYADLDDIKSWSDAISGLRPSRNTDRVESEAFDDLFASGGGASKQHSPWTSFHHIRKYLPKRRSPIEATSKSDLHTSKQGQDEGFIDPITNRRVFKPTTTAAALAASNLEHQTLGKNTLASSARDIDAQSGRNSAAISKTEPKPERQRGPANLPSASRDDSIASRERSHRLESRRPNGFSKNKLDGWKGSEDSLQQASHKEPKLYDDLNQAYANLNKFNYGLGSKNSAENDGNHPAQSQSSVELESKNPSDHAKFKSVSGNESTTIPQKPSEELSNGYDDLEKYGPVLWNEPDGLCKPAPEESSKNYPDLDKYGPIYFNEPDGQQHRTADKSKQDKDLDLYKKLEGYKVPFGADDAILAAHERSQQYTDLDKYGPVYWNEPDVFRQLNQGLGKCSHYAATPLAHSRGAHAAASCKAPESHPVEQTKLKYEEPPKKRPDFDASRRAYAVDRNVTSKLYTGLSRDGSRTIINATRTPLSATDRLSDKHRGQSDGVRCDSLGTSRESVGFRTAADIRADVLRRARNDDKKAKLQKAKSEHELTWDATSKDAQDTLKQVKIKTERTLTGNYVRDFPQEFATSWSTANSPSKSSLSPKNGGGSGQPAAASSEMLNMERDEAEPSSMDESFPSEETKLEPSLDRRSTRSSARAATPRLDTQPAEEDMHSREPQGLETNYMEECGDRPAQPAFVKHYKARTPAETKNVPGEASAEGEQPASYRILAYDAATGSLSIAETTSGVADTQTWASPAAVLPRLSSPSKFLPHFARLHEQGYEIVAGGGDVLVFRKVRAASPEATSKPGETCQAWEAPVNPIDLMGKPVTGNFASPTGFVNYDAPAGRDDSKPSPPFRTSGGAATDERRGGEHGRRRGKRGFGRKVVIGAVWVTGIAYAAGVLGEYFATGGVDGLGPTGF</sequence>
<feature type="compositionally biased region" description="Basic and acidic residues" evidence="1">
    <location>
        <begin position="302"/>
        <end position="312"/>
    </location>
</feature>
<feature type="compositionally biased region" description="Basic and acidic residues" evidence="1">
    <location>
        <begin position="240"/>
        <end position="249"/>
    </location>
</feature>
<comment type="caution">
    <text evidence="2">The sequence shown here is derived from an EMBL/GenBank/DDBJ whole genome shotgun (WGS) entry which is preliminary data.</text>
</comment>
<feature type="compositionally biased region" description="Basic and acidic residues" evidence="1">
    <location>
        <begin position="686"/>
        <end position="698"/>
    </location>
</feature>
<feature type="compositionally biased region" description="Polar residues" evidence="1">
    <location>
        <begin position="316"/>
        <end position="326"/>
    </location>
</feature>
<evidence type="ECO:0000313" key="2">
    <source>
        <dbReference type="EMBL" id="KAH0961108.1"/>
    </source>
</evidence>
<feature type="compositionally biased region" description="Basic and acidic residues" evidence="1">
    <location>
        <begin position="215"/>
        <end position="233"/>
    </location>
</feature>
<protein>
    <submittedName>
        <fullName evidence="2">Conserved serine-threonine rich protein</fullName>
    </submittedName>
</protein>
<feature type="region of interest" description="Disordered" evidence="1">
    <location>
        <begin position="178"/>
        <end position="258"/>
    </location>
</feature>
<organism evidence="2 3">
    <name type="scientific">Hirsutella rhossiliensis</name>
    <dbReference type="NCBI Taxonomy" id="111463"/>
    <lineage>
        <taxon>Eukaryota</taxon>
        <taxon>Fungi</taxon>
        <taxon>Dikarya</taxon>
        <taxon>Ascomycota</taxon>
        <taxon>Pezizomycotina</taxon>
        <taxon>Sordariomycetes</taxon>
        <taxon>Hypocreomycetidae</taxon>
        <taxon>Hypocreales</taxon>
        <taxon>Ophiocordycipitaceae</taxon>
        <taxon>Hirsutella</taxon>
    </lineage>
</organism>
<dbReference type="EMBL" id="JAIZPD010000009">
    <property type="protein sequence ID" value="KAH0961108.1"/>
    <property type="molecule type" value="Genomic_DNA"/>
</dbReference>
<dbReference type="RefSeq" id="XP_044718621.1">
    <property type="nucleotide sequence ID" value="XM_044866732.1"/>
</dbReference>
<dbReference type="GeneID" id="68357390"/>
<feature type="region of interest" description="Disordered" evidence="1">
    <location>
        <begin position="350"/>
        <end position="392"/>
    </location>
</feature>
<feature type="compositionally biased region" description="Polar residues" evidence="1">
    <location>
        <begin position="282"/>
        <end position="301"/>
    </location>
</feature>
<feature type="region of interest" description="Disordered" evidence="1">
    <location>
        <begin position="886"/>
        <end position="925"/>
    </location>
</feature>
<feature type="compositionally biased region" description="Low complexity" evidence="1">
    <location>
        <begin position="641"/>
        <end position="651"/>
    </location>
</feature>
<evidence type="ECO:0000256" key="1">
    <source>
        <dbReference type="SAM" id="MobiDB-lite"/>
    </source>
</evidence>
<feature type="region of interest" description="Disordered" evidence="1">
    <location>
        <begin position="281"/>
        <end position="336"/>
    </location>
</feature>
<feature type="region of interest" description="Disordered" evidence="1">
    <location>
        <begin position="118"/>
        <end position="149"/>
    </location>
</feature>
<dbReference type="AlphaFoldDB" id="A0A9P8MRW2"/>
<feature type="compositionally biased region" description="Basic and acidic residues" evidence="1">
    <location>
        <begin position="357"/>
        <end position="370"/>
    </location>
</feature>
<reference evidence="2" key="1">
    <citation type="submission" date="2021-09" db="EMBL/GenBank/DDBJ databases">
        <title>A high-quality genome of the endoparasitic fungus Hirsutella rhossiliensis with a comparison of Hirsutella genomes reveals transposable elements contributing to genome size variation.</title>
        <authorList>
            <person name="Lin R."/>
            <person name="Jiao Y."/>
            <person name="Sun X."/>
            <person name="Ling J."/>
            <person name="Xie B."/>
            <person name="Cheng X."/>
        </authorList>
    </citation>
    <scope>NUCLEOTIDE SEQUENCE</scope>
    <source>
        <strain evidence="2">HR02</strain>
    </source>
</reference>
<name>A0A9P8MRW2_9HYPO</name>
<feature type="region of interest" description="Disordered" evidence="1">
    <location>
        <begin position="636"/>
        <end position="723"/>
    </location>
</feature>
<accession>A0A9P8MRW2</accession>
<gene>
    <name evidence="2" type="ORF">HRG_08261</name>
</gene>
<dbReference type="OrthoDB" id="3946750at2759"/>
<keyword evidence="3" id="KW-1185">Reference proteome</keyword>
<evidence type="ECO:0000313" key="3">
    <source>
        <dbReference type="Proteomes" id="UP000824596"/>
    </source>
</evidence>
<dbReference type="Proteomes" id="UP000824596">
    <property type="component" value="Unassembled WGS sequence"/>
</dbReference>